<dbReference type="PANTHER" id="PTHR30151">
    <property type="entry name" value="ALKANE SULFONATE ABC TRANSPORTER-RELATED, MEMBRANE SUBUNIT"/>
    <property type="match status" value="1"/>
</dbReference>
<comment type="subcellular location">
    <subcellularLocation>
        <location evidence="1 7">Cell membrane</location>
        <topology evidence="1 7">Multi-pass membrane protein</topology>
    </subcellularLocation>
</comment>
<evidence type="ECO:0000313" key="10">
    <source>
        <dbReference type="Proteomes" id="UP000805614"/>
    </source>
</evidence>
<feature type="transmembrane region" description="Helical" evidence="7">
    <location>
        <begin position="44"/>
        <end position="70"/>
    </location>
</feature>
<feature type="transmembrane region" description="Helical" evidence="7">
    <location>
        <begin position="199"/>
        <end position="221"/>
    </location>
</feature>
<reference evidence="9 10" key="1">
    <citation type="submission" date="2020-06" db="EMBL/GenBank/DDBJ databases">
        <title>Actinomadura xiongansis sp. nov., isolated from soil of Baiyangdian.</title>
        <authorList>
            <person name="Zhang X."/>
        </authorList>
    </citation>
    <scope>NUCLEOTIDE SEQUENCE [LARGE SCALE GENOMIC DNA]</scope>
    <source>
        <strain evidence="9 10">HBUM206468</strain>
    </source>
</reference>
<dbReference type="InterPro" id="IPR000515">
    <property type="entry name" value="MetI-like"/>
</dbReference>
<evidence type="ECO:0000313" key="9">
    <source>
        <dbReference type="EMBL" id="MBC6469350.1"/>
    </source>
</evidence>
<evidence type="ECO:0000256" key="5">
    <source>
        <dbReference type="ARBA" id="ARBA00022989"/>
    </source>
</evidence>
<evidence type="ECO:0000259" key="8">
    <source>
        <dbReference type="PROSITE" id="PS50928"/>
    </source>
</evidence>
<feature type="transmembrane region" description="Helical" evidence="7">
    <location>
        <begin position="145"/>
        <end position="171"/>
    </location>
</feature>
<feature type="domain" description="ABC transmembrane type-1" evidence="8">
    <location>
        <begin position="38"/>
        <end position="222"/>
    </location>
</feature>
<dbReference type="InterPro" id="IPR035906">
    <property type="entry name" value="MetI-like_sf"/>
</dbReference>
<comment type="caution">
    <text evidence="9">The sequence shown here is derived from an EMBL/GenBank/DDBJ whole genome shotgun (WGS) entry which is preliminary data.</text>
</comment>
<protein>
    <submittedName>
        <fullName evidence="9">ABC transporter permease</fullName>
    </submittedName>
</protein>
<feature type="transmembrane region" description="Helical" evidence="7">
    <location>
        <begin position="82"/>
        <end position="99"/>
    </location>
</feature>
<keyword evidence="6 7" id="KW-0472">Membrane</keyword>
<sequence length="238" mass="25583">MELCSRLGVLPRDWFPPVTSMYAELFRLIVEQPLWVEIGRTLRAWAVGIGLAALLAVPCGVLLGSIPLAYRMARIVIEFCRPIPSVALIPLAVLVYGTGLEMKVFLITFATFWPLLFQTIYGVQDVDPVARDTARAYGLGPSARFWVITIPSAAPYIATGLRIAAAIGLVLGVTSELVGGAPGLGRAIAVAQSAGNVTLMYALIITTGLLGLTLNSAFAAVERKALRWHPAQRQEVAR</sequence>
<organism evidence="9 10">
    <name type="scientific">Actinomadura alba</name>
    <dbReference type="NCBI Taxonomy" id="406431"/>
    <lineage>
        <taxon>Bacteria</taxon>
        <taxon>Bacillati</taxon>
        <taxon>Actinomycetota</taxon>
        <taxon>Actinomycetes</taxon>
        <taxon>Streptosporangiales</taxon>
        <taxon>Thermomonosporaceae</taxon>
        <taxon>Actinomadura</taxon>
    </lineage>
</organism>
<name>A0ABR7LX57_9ACTN</name>
<dbReference type="PROSITE" id="PS50928">
    <property type="entry name" value="ABC_TM1"/>
    <property type="match status" value="1"/>
</dbReference>
<evidence type="ECO:0000256" key="3">
    <source>
        <dbReference type="ARBA" id="ARBA00022475"/>
    </source>
</evidence>
<keyword evidence="4 7" id="KW-0812">Transmembrane</keyword>
<keyword evidence="3" id="KW-1003">Cell membrane</keyword>
<dbReference type="CDD" id="cd06261">
    <property type="entry name" value="TM_PBP2"/>
    <property type="match status" value="1"/>
</dbReference>
<comment type="similarity">
    <text evidence="7">Belongs to the binding-protein-dependent transport system permease family.</text>
</comment>
<evidence type="ECO:0000256" key="6">
    <source>
        <dbReference type="ARBA" id="ARBA00023136"/>
    </source>
</evidence>
<dbReference type="Gene3D" id="1.10.3720.10">
    <property type="entry name" value="MetI-like"/>
    <property type="match status" value="1"/>
</dbReference>
<evidence type="ECO:0000256" key="4">
    <source>
        <dbReference type="ARBA" id="ARBA00022692"/>
    </source>
</evidence>
<dbReference type="PANTHER" id="PTHR30151:SF16">
    <property type="entry name" value="ABC TRANSPORTER PERMEASE PROTEIN"/>
    <property type="match status" value="1"/>
</dbReference>
<feature type="transmembrane region" description="Helical" evidence="7">
    <location>
        <begin position="105"/>
        <end position="124"/>
    </location>
</feature>
<evidence type="ECO:0000256" key="1">
    <source>
        <dbReference type="ARBA" id="ARBA00004651"/>
    </source>
</evidence>
<gene>
    <name evidence="9" type="ORF">HKK74_28205</name>
</gene>
<proteinExistence type="inferred from homology"/>
<accession>A0ABR7LX57</accession>
<dbReference type="Pfam" id="PF00528">
    <property type="entry name" value="BPD_transp_1"/>
    <property type="match status" value="1"/>
</dbReference>
<evidence type="ECO:0000256" key="7">
    <source>
        <dbReference type="RuleBase" id="RU363032"/>
    </source>
</evidence>
<evidence type="ECO:0000256" key="2">
    <source>
        <dbReference type="ARBA" id="ARBA00022448"/>
    </source>
</evidence>
<dbReference type="SUPFAM" id="SSF161098">
    <property type="entry name" value="MetI-like"/>
    <property type="match status" value="1"/>
</dbReference>
<dbReference type="Proteomes" id="UP000805614">
    <property type="component" value="Unassembled WGS sequence"/>
</dbReference>
<dbReference type="EMBL" id="JABVEC010000026">
    <property type="protein sequence ID" value="MBC6469350.1"/>
    <property type="molecule type" value="Genomic_DNA"/>
</dbReference>
<keyword evidence="5 7" id="KW-1133">Transmembrane helix</keyword>
<keyword evidence="2 7" id="KW-0813">Transport</keyword>
<keyword evidence="10" id="KW-1185">Reference proteome</keyword>